<dbReference type="STRING" id="28117.BHV66_07195"/>
<reference evidence="3 4" key="1">
    <citation type="journal article" date="2016" name="Nat. Biotechnol.">
        <title>Measurement of bacterial replication rates in microbial communities.</title>
        <authorList>
            <person name="Brown C.T."/>
            <person name="Olm M.R."/>
            <person name="Thomas B.C."/>
            <person name="Banfield J.F."/>
        </authorList>
    </citation>
    <scope>NUCLEOTIDE SEQUENCE [LARGE SCALE GENOMIC DNA]</scope>
    <source>
        <strain evidence="3">CAG:67_53_122</strain>
    </source>
</reference>
<dbReference type="EMBL" id="MNQH01000031">
    <property type="protein sequence ID" value="OKY93865.1"/>
    <property type="molecule type" value="Genomic_DNA"/>
</dbReference>
<comment type="caution">
    <text evidence="3">The sequence shown here is derived from an EMBL/GenBank/DDBJ whole genome shotgun (WGS) entry which is preliminary data.</text>
</comment>
<protein>
    <recommendedName>
        <fullName evidence="2">Lin1244/Lin1753-like N-terminal domain-containing protein</fullName>
    </recommendedName>
</protein>
<sequence>MYFRLDCDLFQDRKLKRLMRRWQNDGLAVYLALLCEIYRDKGYYIVADKDLIADIADTCLLDDDRTSNIFRDCIELGLFDRQLYEHRELLTSRGIQARYLDIMAVLRRKAGIDAEYSLISSEEIGDNSATIDDDSERIADSSVKIRKNTQKCRFMQNDSEDIPQSAEETAIPSDKKEKKNKENNGKTDTHTHGIEEREGGAGGNHAGKRPARSCLIRPPME</sequence>
<feature type="region of interest" description="Disordered" evidence="1">
    <location>
        <begin position="149"/>
        <end position="221"/>
    </location>
</feature>
<dbReference type="PANTHER" id="PTHR39196">
    <property type="entry name" value="PRIMOSOME, DNAD SUBUNIT"/>
    <property type="match status" value="1"/>
</dbReference>
<gene>
    <name evidence="3" type="ORF">BHV66_07195</name>
</gene>
<feature type="compositionally biased region" description="Basic and acidic residues" evidence="1">
    <location>
        <begin position="173"/>
        <end position="199"/>
    </location>
</feature>
<evidence type="ECO:0000256" key="1">
    <source>
        <dbReference type="SAM" id="MobiDB-lite"/>
    </source>
</evidence>
<dbReference type="RefSeq" id="WP_278339363.1">
    <property type="nucleotide sequence ID" value="NZ_BAAFLA010000016.1"/>
</dbReference>
<dbReference type="Proteomes" id="UP000187417">
    <property type="component" value="Unassembled WGS sequence"/>
</dbReference>
<dbReference type="InterPro" id="IPR025400">
    <property type="entry name" value="Lin1244/Lin1753-like_N"/>
</dbReference>
<evidence type="ECO:0000313" key="3">
    <source>
        <dbReference type="EMBL" id="OKY93865.1"/>
    </source>
</evidence>
<evidence type="ECO:0000313" key="4">
    <source>
        <dbReference type="Proteomes" id="UP000187417"/>
    </source>
</evidence>
<organism evidence="3 4">
    <name type="scientific">Alistipes putredinis</name>
    <dbReference type="NCBI Taxonomy" id="28117"/>
    <lineage>
        <taxon>Bacteria</taxon>
        <taxon>Pseudomonadati</taxon>
        <taxon>Bacteroidota</taxon>
        <taxon>Bacteroidia</taxon>
        <taxon>Bacteroidales</taxon>
        <taxon>Rikenellaceae</taxon>
        <taxon>Alistipes</taxon>
    </lineage>
</organism>
<name>A0A1Q6F4R6_9BACT</name>
<dbReference type="AlphaFoldDB" id="A0A1Q6F4R6"/>
<evidence type="ECO:0000259" key="2">
    <source>
        <dbReference type="Pfam" id="PF14297"/>
    </source>
</evidence>
<feature type="domain" description="Lin1244/Lin1753-like N-terminal" evidence="2">
    <location>
        <begin position="2"/>
        <end position="95"/>
    </location>
</feature>
<proteinExistence type="predicted"/>
<accession>A0A1Q6F4R6</accession>
<dbReference type="PANTHER" id="PTHR39196:SF1">
    <property type="entry name" value="PRIMOSOME, DNAD SUBUNIT"/>
    <property type="match status" value="1"/>
</dbReference>
<dbReference type="Pfam" id="PF14297">
    <property type="entry name" value="Lin1244_N"/>
    <property type="match status" value="1"/>
</dbReference>